<evidence type="ECO:0000313" key="4">
    <source>
        <dbReference type="Proteomes" id="UP001148838"/>
    </source>
</evidence>
<dbReference type="PANTHER" id="PTHR47027:SF20">
    <property type="entry name" value="REVERSE TRANSCRIPTASE-LIKE PROTEIN WITH RNA-DIRECTED DNA POLYMERASE DOMAIN"/>
    <property type="match status" value="1"/>
</dbReference>
<keyword evidence="2" id="KW-1133">Transmembrane helix</keyword>
<feature type="region of interest" description="Disordered" evidence="1">
    <location>
        <begin position="416"/>
        <end position="438"/>
    </location>
</feature>
<accession>A0ABQ8T672</accession>
<dbReference type="EMBL" id="JAJSOF020000015">
    <property type="protein sequence ID" value="KAJ4441989.1"/>
    <property type="molecule type" value="Genomic_DNA"/>
</dbReference>
<dbReference type="PROSITE" id="PS51257">
    <property type="entry name" value="PROKAR_LIPOPROTEIN"/>
    <property type="match status" value="1"/>
</dbReference>
<comment type="caution">
    <text evidence="3">The sequence shown here is derived from an EMBL/GenBank/DDBJ whole genome shotgun (WGS) entry which is preliminary data.</text>
</comment>
<evidence type="ECO:0000313" key="3">
    <source>
        <dbReference type="EMBL" id="KAJ4441989.1"/>
    </source>
</evidence>
<organism evidence="3 4">
    <name type="scientific">Periplaneta americana</name>
    <name type="common">American cockroach</name>
    <name type="synonym">Blatta americana</name>
    <dbReference type="NCBI Taxonomy" id="6978"/>
    <lineage>
        <taxon>Eukaryota</taxon>
        <taxon>Metazoa</taxon>
        <taxon>Ecdysozoa</taxon>
        <taxon>Arthropoda</taxon>
        <taxon>Hexapoda</taxon>
        <taxon>Insecta</taxon>
        <taxon>Pterygota</taxon>
        <taxon>Neoptera</taxon>
        <taxon>Polyneoptera</taxon>
        <taxon>Dictyoptera</taxon>
        <taxon>Blattodea</taxon>
        <taxon>Blattoidea</taxon>
        <taxon>Blattidae</taxon>
        <taxon>Blattinae</taxon>
        <taxon>Periplaneta</taxon>
    </lineage>
</organism>
<keyword evidence="4" id="KW-1185">Reference proteome</keyword>
<name>A0ABQ8T672_PERAM</name>
<evidence type="ECO:0000256" key="2">
    <source>
        <dbReference type="SAM" id="Phobius"/>
    </source>
</evidence>
<evidence type="ECO:0000256" key="1">
    <source>
        <dbReference type="SAM" id="MobiDB-lite"/>
    </source>
</evidence>
<feature type="transmembrane region" description="Helical" evidence="2">
    <location>
        <begin position="20"/>
        <end position="41"/>
    </location>
</feature>
<keyword evidence="2" id="KW-0812">Transmembrane</keyword>
<proteinExistence type="predicted"/>
<sequence>MPDSVQKLLSSSLLSKNLKVRIYKTVILPVVLYGCATWTLILREEQRLKVFENKVLRKIFGAKRDEVAGEWRKLHNAELHALYTSLDIIRNIKSRYLRWAGHVACMGESRNAYRVLVGRPDGKRPLGRPRRRWEDNIKMDLREVGYEGRDWINLVQDRDQWRAYVRAAMNLRVRNSNVRSVSDFTGMKPTCVLTFVSAIKGYECRVPFAAVPSHATTLCGGTLPASTRPSTASRHFNHKLRSTTTTTSKKTQAKPHKQVLHRETKSIRIRIHNVQCLETFSSGMEEEFVNCAVASKAVPMELKNIGCNSSCVGYVVVVVDGVGYSKGAREEFEMLRSLQPYLMSIAFGLTLFYNVVIFYNDEVRSEDSPKHYPAFDFWLGKTSEKPNQRWEEWMKKNYAETDQEEKKELFGSLAEKKLPTEGCTEKNGEREKSSLQKI</sequence>
<keyword evidence="2" id="KW-0472">Membrane</keyword>
<dbReference type="Proteomes" id="UP001148838">
    <property type="component" value="Unassembled WGS sequence"/>
</dbReference>
<protein>
    <submittedName>
        <fullName evidence="3">Uncharacterized protein</fullName>
    </submittedName>
</protein>
<gene>
    <name evidence="3" type="ORF">ANN_11853</name>
</gene>
<dbReference type="PANTHER" id="PTHR47027">
    <property type="entry name" value="REVERSE TRANSCRIPTASE DOMAIN-CONTAINING PROTEIN"/>
    <property type="match status" value="1"/>
</dbReference>
<reference evidence="3 4" key="1">
    <citation type="journal article" date="2022" name="Allergy">
        <title>Genome assembly and annotation of Periplaneta americana reveal a comprehensive cockroach allergen profile.</title>
        <authorList>
            <person name="Wang L."/>
            <person name="Xiong Q."/>
            <person name="Saelim N."/>
            <person name="Wang L."/>
            <person name="Nong W."/>
            <person name="Wan A.T."/>
            <person name="Shi M."/>
            <person name="Liu X."/>
            <person name="Cao Q."/>
            <person name="Hui J.H.L."/>
            <person name="Sookrung N."/>
            <person name="Leung T.F."/>
            <person name="Tungtrongchitr A."/>
            <person name="Tsui S.K.W."/>
        </authorList>
    </citation>
    <scope>NUCLEOTIDE SEQUENCE [LARGE SCALE GENOMIC DNA]</scope>
    <source>
        <strain evidence="3">PWHHKU_190912</strain>
    </source>
</reference>